<dbReference type="CTD" id="29078"/>
<evidence type="ECO:0000256" key="3">
    <source>
        <dbReference type="ARBA" id="ARBA00021777"/>
    </source>
</evidence>
<dbReference type="OMA" id="IPDQKYK"/>
<reference evidence="5" key="1">
    <citation type="submission" date="2011-08" db="EMBL/GenBank/DDBJ databases">
        <title>The draft genome of Latimeria chalumnae.</title>
        <authorList>
            <person name="Di Palma F."/>
            <person name="Alfoldi J."/>
            <person name="Johnson J."/>
            <person name="Berlin A."/>
            <person name="Gnerre S."/>
            <person name="Jaffe D."/>
            <person name="MacCallum I."/>
            <person name="Young S."/>
            <person name="Walker B.J."/>
            <person name="Lander E."/>
            <person name="Lindblad-Toh K."/>
        </authorList>
    </citation>
    <scope>NUCLEOTIDE SEQUENCE [LARGE SCALE GENOMIC DNA]</scope>
    <source>
        <strain evidence="5">Wild caught</strain>
    </source>
</reference>
<sequence>MGARVTRVFRSFNLENRAHAEVGRAKPRVAPRYPSTEEMIEETVKTHPEASTEIHRKDEQLLSLLKNVYVKSKDPLEKKLEGDEQTVVKDHDRLPKSVVKHDLFGILDVKTVPKGKLSIVEALTILSNYKRSPKTWTAEKIAEEYSLELKDTESLLEFFIPFDVKVMPPPPDAKSGIKAV</sequence>
<dbReference type="eggNOG" id="KOG4481">
    <property type="taxonomic scope" value="Eukaryota"/>
</dbReference>
<organism evidence="4 5">
    <name type="scientific">Latimeria chalumnae</name>
    <name type="common">Coelacanth</name>
    <dbReference type="NCBI Taxonomy" id="7897"/>
    <lineage>
        <taxon>Eukaryota</taxon>
        <taxon>Metazoa</taxon>
        <taxon>Chordata</taxon>
        <taxon>Craniata</taxon>
        <taxon>Vertebrata</taxon>
        <taxon>Euteleostomi</taxon>
        <taxon>Coelacanthiformes</taxon>
        <taxon>Coelacanthidae</taxon>
        <taxon>Latimeria</taxon>
    </lineage>
</organism>
<dbReference type="RefSeq" id="XP_006004932.1">
    <property type="nucleotide sequence ID" value="XM_006004870.3"/>
</dbReference>
<evidence type="ECO:0000256" key="2">
    <source>
        <dbReference type="ARBA" id="ARBA00011265"/>
    </source>
</evidence>
<evidence type="ECO:0000313" key="5">
    <source>
        <dbReference type="Proteomes" id="UP000008672"/>
    </source>
</evidence>
<protein>
    <recommendedName>
        <fullName evidence="3">NADH dehydrogenase [ubiquinone] 1 alpha subcomplex assembly factor 4</fullName>
    </recommendedName>
</protein>
<dbReference type="HOGENOM" id="CLU_054693_2_0_1"/>
<dbReference type="EMBL" id="AFYH01155511">
    <property type="status" value="NOT_ANNOTATED_CDS"/>
    <property type="molecule type" value="Genomic_DNA"/>
</dbReference>
<dbReference type="FunCoup" id="H2ZYJ1">
    <property type="interactions" value="937"/>
</dbReference>
<dbReference type="OrthoDB" id="2434756at2759"/>
<accession>H2ZYJ1</accession>
<dbReference type="GO" id="GO:0005739">
    <property type="term" value="C:mitochondrion"/>
    <property type="evidence" value="ECO:0007669"/>
    <property type="project" value="TreeGrafter"/>
</dbReference>
<dbReference type="STRING" id="7897.ENSLACP00000002462"/>
<dbReference type="InterPro" id="IPR009622">
    <property type="entry name" value="NDUFAF4"/>
</dbReference>
<dbReference type="Proteomes" id="UP000008672">
    <property type="component" value="Unassembled WGS sequence"/>
</dbReference>
<dbReference type="EMBL" id="AFYH01155512">
    <property type="status" value="NOT_ANNOTATED_CDS"/>
    <property type="molecule type" value="Genomic_DNA"/>
</dbReference>
<dbReference type="KEGG" id="lcm:102345777"/>
<dbReference type="PANTHER" id="PTHR13338">
    <property type="entry name" value="UPF0240 PROTEIN"/>
    <property type="match status" value="1"/>
</dbReference>
<reference evidence="4" key="2">
    <citation type="submission" date="2025-08" db="UniProtKB">
        <authorList>
            <consortium name="Ensembl"/>
        </authorList>
    </citation>
    <scope>IDENTIFICATION</scope>
</reference>
<dbReference type="EMBL" id="AFYH01155514">
    <property type="status" value="NOT_ANNOTATED_CDS"/>
    <property type="molecule type" value="Genomic_DNA"/>
</dbReference>
<dbReference type="GeneID" id="102345777"/>
<proteinExistence type="inferred from homology"/>
<dbReference type="GO" id="GO:0032981">
    <property type="term" value="P:mitochondrial respiratory chain complex I assembly"/>
    <property type="evidence" value="ECO:0007669"/>
    <property type="project" value="InterPro"/>
</dbReference>
<gene>
    <name evidence="4" type="primary">NDUFAF4</name>
</gene>
<keyword evidence="5" id="KW-1185">Reference proteome</keyword>
<dbReference type="Bgee" id="ENSLACG00000002198">
    <property type="expression patterns" value="Expressed in pelvic fin and 6 other cell types or tissues"/>
</dbReference>
<evidence type="ECO:0000256" key="1">
    <source>
        <dbReference type="ARBA" id="ARBA00010698"/>
    </source>
</evidence>
<dbReference type="PANTHER" id="PTHR13338:SF4">
    <property type="entry name" value="NADH DEHYDROGENASE [UBIQUINONE] 1 ALPHA SUBCOMPLEX ASSEMBLY FACTOR 4"/>
    <property type="match status" value="1"/>
</dbReference>
<dbReference type="Pfam" id="PF06784">
    <property type="entry name" value="UPF0240"/>
    <property type="match status" value="1"/>
</dbReference>
<dbReference type="InParanoid" id="H2ZYJ1"/>
<comment type="subunit">
    <text evidence="2">Binds calmodulin. Interacts with NDUFAF3.</text>
</comment>
<dbReference type="GeneTree" id="ENSGT00390000001627"/>
<dbReference type="Ensembl" id="ENSLACT00000002482.1">
    <property type="protein sequence ID" value="ENSLACP00000002462.1"/>
    <property type="gene ID" value="ENSLACG00000002198.1"/>
</dbReference>
<comment type="similarity">
    <text evidence="1">Belongs to the NDUFAF4 family.</text>
</comment>
<reference evidence="4" key="3">
    <citation type="submission" date="2025-09" db="UniProtKB">
        <authorList>
            <consortium name="Ensembl"/>
        </authorList>
    </citation>
    <scope>IDENTIFICATION</scope>
</reference>
<dbReference type="EMBL" id="AFYH01155513">
    <property type="status" value="NOT_ANNOTATED_CDS"/>
    <property type="molecule type" value="Genomic_DNA"/>
</dbReference>
<name>H2ZYJ1_LATCH</name>
<evidence type="ECO:0000313" key="4">
    <source>
        <dbReference type="Ensembl" id="ENSLACP00000002462.1"/>
    </source>
</evidence>
<dbReference type="AlphaFoldDB" id="H2ZYJ1"/>